<proteinExistence type="inferred from homology"/>
<keyword evidence="10" id="KW-1185">Reference proteome</keyword>
<evidence type="ECO:0000256" key="6">
    <source>
        <dbReference type="ARBA" id="ARBA00023157"/>
    </source>
</evidence>
<organism evidence="9 10">
    <name type="scientific">Streptomyces fulvorobeus</name>
    <dbReference type="NCBI Taxonomy" id="284028"/>
    <lineage>
        <taxon>Bacteria</taxon>
        <taxon>Bacillati</taxon>
        <taxon>Actinomycetota</taxon>
        <taxon>Actinomycetes</taxon>
        <taxon>Kitasatosporales</taxon>
        <taxon>Streptomycetaceae</taxon>
        <taxon>Streptomyces</taxon>
    </lineage>
</organism>
<evidence type="ECO:0000256" key="4">
    <source>
        <dbReference type="ARBA" id="ARBA00022729"/>
    </source>
</evidence>
<protein>
    <submittedName>
        <fullName evidence="9">Lipase</fullName>
    </submittedName>
</protein>
<dbReference type="EMBL" id="BLWC01000001">
    <property type="protein sequence ID" value="GFM96525.1"/>
    <property type="molecule type" value="Genomic_DNA"/>
</dbReference>
<dbReference type="PANTHER" id="PTHR22946:SF9">
    <property type="entry name" value="POLYKETIDE TRANSFERASE AF380"/>
    <property type="match status" value="1"/>
</dbReference>
<keyword evidence="4" id="KW-0732">Signal</keyword>
<accession>A0A7J0C1X6</accession>
<dbReference type="FunFam" id="3.40.50.1820:FF:000256">
    <property type="entry name" value="Poly(ethylene terephthalate) hydrolase"/>
    <property type="match status" value="1"/>
</dbReference>
<keyword evidence="3" id="KW-0964">Secreted</keyword>
<keyword evidence="6" id="KW-1015">Disulfide bond</keyword>
<evidence type="ECO:0000256" key="2">
    <source>
        <dbReference type="ARBA" id="ARBA00008645"/>
    </source>
</evidence>
<evidence type="ECO:0000313" key="9">
    <source>
        <dbReference type="EMBL" id="GFM96525.1"/>
    </source>
</evidence>
<evidence type="ECO:0000313" key="10">
    <source>
        <dbReference type="Proteomes" id="UP000498980"/>
    </source>
</evidence>
<evidence type="ECO:0000256" key="1">
    <source>
        <dbReference type="ARBA" id="ARBA00004613"/>
    </source>
</evidence>
<dbReference type="InterPro" id="IPR029058">
    <property type="entry name" value="AB_hydrolase_fold"/>
</dbReference>
<comment type="subcellular location">
    <subcellularLocation>
        <location evidence="1">Secreted</location>
    </subcellularLocation>
</comment>
<dbReference type="SUPFAM" id="SSF53474">
    <property type="entry name" value="alpha/beta-Hydrolases"/>
    <property type="match status" value="1"/>
</dbReference>
<evidence type="ECO:0000259" key="8">
    <source>
        <dbReference type="Pfam" id="PF12740"/>
    </source>
</evidence>
<dbReference type="InterPro" id="IPR050261">
    <property type="entry name" value="FrsA_esterase"/>
</dbReference>
<reference evidence="9 10" key="1">
    <citation type="submission" date="2020-05" db="EMBL/GenBank/DDBJ databases">
        <title>Whole genome shotgun sequence of Streptomyces fulvorobeus NBRC 15897.</title>
        <authorList>
            <person name="Komaki H."/>
            <person name="Tamura T."/>
        </authorList>
    </citation>
    <scope>NUCLEOTIDE SEQUENCE [LARGE SCALE GENOMIC DNA]</scope>
    <source>
        <strain evidence="9 10">NBRC 15897</strain>
    </source>
</reference>
<feature type="region of interest" description="Disordered" evidence="7">
    <location>
        <begin position="1"/>
        <end position="27"/>
    </location>
</feature>
<dbReference type="GO" id="GO:0052689">
    <property type="term" value="F:carboxylic ester hydrolase activity"/>
    <property type="evidence" value="ECO:0007669"/>
    <property type="project" value="UniProtKB-ARBA"/>
</dbReference>
<dbReference type="AlphaFoldDB" id="A0A7J0C1X6"/>
<gene>
    <name evidence="9" type="ORF">Sfulv_13360</name>
</gene>
<dbReference type="Proteomes" id="UP000498980">
    <property type="component" value="Unassembled WGS sequence"/>
</dbReference>
<sequence>MRHNREDPLVHQLLTSGGTSPRRHPVATGRTRTLRNLLVTAAATAGLFTALVPAGAQAADNPYQRGPAPTVSSIEASRGTYAVSQTTVSSLVSGFGGGTIYYPTSTADGTFGAVAVAPGFTASQSSMAWYGPRLASQGFVVFTIDTNSTMDQPASRGDQLLAALDYLTQQSSVRSRIDSSRLGVMGHSMGGGGALEAAKDRTSLKAAIPLTGWNTDKTWPEVRTPTLVVGADGDTVASVASHSEPFYNTLPSTLDKAYLELRGASHFTPNSSNTTIAKYSISWLKRFIDNDTRYEQFLCPLPQASLTIAEYRGTCPHGS</sequence>
<feature type="domain" description="PET hydrolase/cutinase-like" evidence="8">
    <location>
        <begin position="57"/>
        <end position="316"/>
    </location>
</feature>
<dbReference type="Gene3D" id="3.40.50.1820">
    <property type="entry name" value="alpha/beta hydrolase"/>
    <property type="match status" value="1"/>
</dbReference>
<keyword evidence="5" id="KW-0378">Hydrolase</keyword>
<comment type="caution">
    <text evidence="9">The sequence shown here is derived from an EMBL/GenBank/DDBJ whole genome shotgun (WGS) entry which is preliminary data.</text>
</comment>
<evidence type="ECO:0000256" key="3">
    <source>
        <dbReference type="ARBA" id="ARBA00022525"/>
    </source>
</evidence>
<comment type="similarity">
    <text evidence="2">Belongs to the AB hydrolase superfamily.</text>
</comment>
<evidence type="ECO:0000256" key="5">
    <source>
        <dbReference type="ARBA" id="ARBA00022801"/>
    </source>
</evidence>
<dbReference type="GO" id="GO:0005576">
    <property type="term" value="C:extracellular region"/>
    <property type="evidence" value="ECO:0007669"/>
    <property type="project" value="UniProtKB-SubCell"/>
</dbReference>
<dbReference type="PANTHER" id="PTHR22946">
    <property type="entry name" value="DIENELACTONE HYDROLASE DOMAIN-CONTAINING PROTEIN-RELATED"/>
    <property type="match status" value="1"/>
</dbReference>
<name>A0A7J0C1X6_9ACTN</name>
<dbReference type="Pfam" id="PF12740">
    <property type="entry name" value="PETase"/>
    <property type="match status" value="1"/>
</dbReference>
<dbReference type="InterPro" id="IPR041127">
    <property type="entry name" value="PET_hydrolase/cutinase-like"/>
</dbReference>
<evidence type="ECO:0000256" key="7">
    <source>
        <dbReference type="SAM" id="MobiDB-lite"/>
    </source>
</evidence>